<evidence type="ECO:0000313" key="2">
    <source>
        <dbReference type="Proteomes" id="UP000714275"/>
    </source>
</evidence>
<reference evidence="1" key="1">
    <citation type="journal article" date="2020" name="New Phytol.">
        <title>Comparative genomics reveals dynamic genome evolution in host specialist ectomycorrhizal fungi.</title>
        <authorList>
            <person name="Lofgren L.A."/>
            <person name="Nguyen N.H."/>
            <person name="Vilgalys R."/>
            <person name="Ruytinx J."/>
            <person name="Liao H.L."/>
            <person name="Branco S."/>
            <person name="Kuo A."/>
            <person name="LaButti K."/>
            <person name="Lipzen A."/>
            <person name="Andreopoulos W."/>
            <person name="Pangilinan J."/>
            <person name="Riley R."/>
            <person name="Hundley H."/>
            <person name="Na H."/>
            <person name="Barry K."/>
            <person name="Grigoriev I.V."/>
            <person name="Stajich J.E."/>
            <person name="Kennedy P.G."/>
        </authorList>
    </citation>
    <scope>NUCLEOTIDE SEQUENCE</scope>
    <source>
        <strain evidence="1">DOB743</strain>
    </source>
</reference>
<dbReference type="OrthoDB" id="2670640at2759"/>
<gene>
    <name evidence="1" type="ORF">EV702DRAFT_1044814</name>
</gene>
<evidence type="ECO:0000313" key="1">
    <source>
        <dbReference type="EMBL" id="KAG1778123.1"/>
    </source>
</evidence>
<proteinExistence type="predicted"/>
<dbReference type="AlphaFoldDB" id="A0A9P6ZXA6"/>
<comment type="caution">
    <text evidence="1">The sequence shown here is derived from an EMBL/GenBank/DDBJ whole genome shotgun (WGS) entry which is preliminary data.</text>
</comment>
<sequence length="201" mass="22546">MLSYWYGKVKEIYWKTTLQNQYYGQIDLEDEDINLAACVGEYELVLSDHTSIVDMHCVETHATIVQYDEGDVAQPQIPTKTLYNRWTMHMKFVNRGKAAYLDGVNISSHPYATYRTHNHPHGVVATHAILHSLPPGMCSDSAGHASGGLMRHAWRILDAGWTEKPRVAIKEAIKLGSLSGSWKDDIHKAGLTLTSVDELIP</sequence>
<dbReference type="EMBL" id="JABBWD010000017">
    <property type="protein sequence ID" value="KAG1778123.1"/>
    <property type="molecule type" value="Genomic_DNA"/>
</dbReference>
<organism evidence="1 2">
    <name type="scientific">Suillus placidus</name>
    <dbReference type="NCBI Taxonomy" id="48579"/>
    <lineage>
        <taxon>Eukaryota</taxon>
        <taxon>Fungi</taxon>
        <taxon>Dikarya</taxon>
        <taxon>Basidiomycota</taxon>
        <taxon>Agaricomycotina</taxon>
        <taxon>Agaricomycetes</taxon>
        <taxon>Agaricomycetidae</taxon>
        <taxon>Boletales</taxon>
        <taxon>Suillineae</taxon>
        <taxon>Suillaceae</taxon>
        <taxon>Suillus</taxon>
    </lineage>
</organism>
<protein>
    <submittedName>
        <fullName evidence="1">Uncharacterized protein</fullName>
    </submittedName>
</protein>
<keyword evidence="2" id="KW-1185">Reference proteome</keyword>
<accession>A0A9P6ZXA6</accession>
<dbReference type="Proteomes" id="UP000714275">
    <property type="component" value="Unassembled WGS sequence"/>
</dbReference>
<name>A0A9P6ZXA6_9AGAM</name>